<dbReference type="Proteomes" id="UP000192569">
    <property type="component" value="Chromosome I"/>
</dbReference>
<feature type="binding site" evidence="13">
    <location>
        <position position="155"/>
    </location>
    <ligand>
        <name>substrate</name>
    </ligand>
</feature>
<keyword evidence="7 12" id="KW-0328">Glycosyltransferase</keyword>
<comment type="subunit">
    <text evidence="4">Hexamer formed by 3 homodimers.</text>
</comment>
<dbReference type="FunFam" id="3.20.20.70:FF:000030">
    <property type="entry name" value="Nicotinate-nucleotide pyrophosphorylase, carboxylating"/>
    <property type="match status" value="1"/>
</dbReference>
<keyword evidence="8 12" id="KW-0808">Transferase</keyword>
<reference evidence="16 17" key="1">
    <citation type="submission" date="2017-04" db="EMBL/GenBank/DDBJ databases">
        <authorList>
            <person name="Afonso C.L."/>
            <person name="Miller P.J."/>
            <person name="Scott M.A."/>
            <person name="Spackman E."/>
            <person name="Goraichik I."/>
            <person name="Dimitrov K.M."/>
            <person name="Suarez D.L."/>
            <person name="Swayne D.E."/>
        </authorList>
    </citation>
    <scope>NUCLEOTIDE SEQUENCE [LARGE SCALE GENOMIC DNA]</scope>
    <source>
        <strain evidence="16 17">ToBE</strain>
    </source>
</reference>
<comment type="similarity">
    <text evidence="3 12">Belongs to the NadC/ModD family.</text>
</comment>
<dbReference type="Pfam" id="PF01729">
    <property type="entry name" value="QRPTase_C"/>
    <property type="match status" value="1"/>
</dbReference>
<evidence type="ECO:0000256" key="12">
    <source>
        <dbReference type="PIRNR" id="PIRNR006250"/>
    </source>
</evidence>
<dbReference type="InterPro" id="IPR036068">
    <property type="entry name" value="Nicotinate_pribotase-like_C"/>
</dbReference>
<keyword evidence="17" id="KW-1185">Reference proteome</keyword>
<feature type="binding site" evidence="13">
    <location>
        <begin position="131"/>
        <end position="133"/>
    </location>
    <ligand>
        <name>substrate</name>
    </ligand>
</feature>
<evidence type="ECO:0000256" key="13">
    <source>
        <dbReference type="PIRSR" id="PIRSR006250-1"/>
    </source>
</evidence>
<dbReference type="CDD" id="cd01572">
    <property type="entry name" value="QPRTase"/>
    <property type="match status" value="1"/>
</dbReference>
<evidence type="ECO:0000256" key="11">
    <source>
        <dbReference type="ARBA" id="ARBA00069173"/>
    </source>
</evidence>
<dbReference type="UniPathway" id="UPA00253">
    <property type="reaction ID" value="UER00331"/>
</dbReference>
<evidence type="ECO:0000256" key="7">
    <source>
        <dbReference type="ARBA" id="ARBA00022676"/>
    </source>
</evidence>
<evidence type="ECO:0000256" key="4">
    <source>
        <dbReference type="ARBA" id="ARBA00011218"/>
    </source>
</evidence>
<dbReference type="InterPro" id="IPR002638">
    <property type="entry name" value="Quinolinate_PRibosylTrfase_C"/>
</dbReference>
<dbReference type="EMBL" id="LT838272">
    <property type="protein sequence ID" value="SMC00053.1"/>
    <property type="molecule type" value="Genomic_DNA"/>
</dbReference>
<feature type="domain" description="Quinolinate phosphoribosyl transferase C-terminal" evidence="14">
    <location>
        <begin position="110"/>
        <end position="275"/>
    </location>
</feature>
<evidence type="ECO:0000256" key="8">
    <source>
        <dbReference type="ARBA" id="ARBA00022679"/>
    </source>
</evidence>
<evidence type="ECO:0000313" key="17">
    <source>
        <dbReference type="Proteomes" id="UP000192569"/>
    </source>
</evidence>
<dbReference type="RefSeq" id="WP_084666880.1">
    <property type="nucleotide sequence ID" value="NZ_LT838272.1"/>
</dbReference>
<feature type="binding site" evidence="13">
    <location>
        <begin position="239"/>
        <end position="241"/>
    </location>
    <ligand>
        <name>substrate</name>
    </ligand>
</feature>
<organism evidence="16 17">
    <name type="scientific">Thermanaeromonas toyohensis ToBE</name>
    <dbReference type="NCBI Taxonomy" id="698762"/>
    <lineage>
        <taxon>Bacteria</taxon>
        <taxon>Bacillati</taxon>
        <taxon>Bacillota</taxon>
        <taxon>Clostridia</taxon>
        <taxon>Neomoorellales</taxon>
        <taxon>Neomoorellaceae</taxon>
        <taxon>Thermanaeromonas</taxon>
    </lineage>
</organism>
<feature type="binding site" evidence="13">
    <location>
        <begin position="260"/>
        <end position="262"/>
    </location>
    <ligand>
        <name>substrate</name>
    </ligand>
</feature>
<dbReference type="PANTHER" id="PTHR32179">
    <property type="entry name" value="NICOTINATE-NUCLEOTIDE PYROPHOSPHORYLASE [CARBOXYLATING]"/>
    <property type="match status" value="1"/>
</dbReference>
<accession>A0A1W1W3I2</accession>
<dbReference type="FunFam" id="3.90.1170.20:FF:000001">
    <property type="entry name" value="Nicotinate-nucleotide diphosphorylase (Carboxylating)"/>
    <property type="match status" value="1"/>
</dbReference>
<dbReference type="InterPro" id="IPR037128">
    <property type="entry name" value="Quinolinate_PRibosylTase_N_sf"/>
</dbReference>
<evidence type="ECO:0000313" key="16">
    <source>
        <dbReference type="EMBL" id="SMC00053.1"/>
    </source>
</evidence>
<evidence type="ECO:0000259" key="14">
    <source>
        <dbReference type="Pfam" id="PF01729"/>
    </source>
</evidence>
<comment type="function">
    <text evidence="1">Involved in the catabolism of quinolinic acid (QA).</text>
</comment>
<dbReference type="Pfam" id="PF02749">
    <property type="entry name" value="QRPTase_N"/>
    <property type="match status" value="1"/>
</dbReference>
<comment type="catalytic activity">
    <reaction evidence="10">
        <text>nicotinate beta-D-ribonucleotide + CO2 + diphosphate = quinolinate + 5-phospho-alpha-D-ribose 1-diphosphate + 2 H(+)</text>
        <dbReference type="Rhea" id="RHEA:12733"/>
        <dbReference type="ChEBI" id="CHEBI:15378"/>
        <dbReference type="ChEBI" id="CHEBI:16526"/>
        <dbReference type="ChEBI" id="CHEBI:29959"/>
        <dbReference type="ChEBI" id="CHEBI:33019"/>
        <dbReference type="ChEBI" id="CHEBI:57502"/>
        <dbReference type="ChEBI" id="CHEBI:58017"/>
        <dbReference type="EC" id="2.4.2.19"/>
    </reaction>
</comment>
<dbReference type="PIRSF" id="PIRSF006250">
    <property type="entry name" value="NadC_ModD"/>
    <property type="match status" value="1"/>
</dbReference>
<feature type="binding site" evidence="13">
    <location>
        <position position="165"/>
    </location>
    <ligand>
        <name>substrate</name>
    </ligand>
</feature>
<dbReference type="STRING" id="698762.SAMN00808754_3242"/>
<feature type="domain" description="Quinolinate phosphoribosyl transferase N-terminal" evidence="15">
    <location>
        <begin position="23"/>
        <end position="108"/>
    </location>
</feature>
<dbReference type="SUPFAM" id="SSF54675">
    <property type="entry name" value="Nicotinate/Quinolinate PRTase N-terminal domain-like"/>
    <property type="match status" value="1"/>
</dbReference>
<name>A0A1W1W3I2_9FIRM</name>
<dbReference type="InterPro" id="IPR013785">
    <property type="entry name" value="Aldolase_TIM"/>
</dbReference>
<dbReference type="GO" id="GO:0009435">
    <property type="term" value="P:NAD+ biosynthetic process"/>
    <property type="evidence" value="ECO:0007669"/>
    <property type="project" value="UniProtKB-UniPathway"/>
</dbReference>
<protein>
    <recommendedName>
        <fullName evidence="11">Probable nicotinate-nucleotide pyrophosphorylase [carboxylating]</fullName>
        <ecNumber evidence="5">2.4.2.19</ecNumber>
    </recommendedName>
    <alternativeName>
        <fullName evidence="9">Quinolinate phosphoribosyltransferase [decarboxylating]</fullName>
    </alternativeName>
</protein>
<dbReference type="AlphaFoldDB" id="A0A1W1W3I2"/>
<keyword evidence="6" id="KW-0662">Pyridine nucleotide biosynthesis</keyword>
<dbReference type="GO" id="GO:0005737">
    <property type="term" value="C:cytoplasm"/>
    <property type="evidence" value="ECO:0007669"/>
    <property type="project" value="TreeGrafter"/>
</dbReference>
<sequence>MLNLLAVTEIVRRALEEDLGVGDITSLALFTSADKGYGTILAKQEGIIAGLPVAELTFKLCPPGCTFIPLVPEGTRVQAGQEVARVEGPLLAILGGERVALNFLQRMSGIATLTSLYVEKVKPYKARICDTRKTVPGLRLLDKYAVRIGGGINHRWNLGDAVLLKDNHIKAAGSILKAIRRVREVIPLTTKVEVEVETLEQVAEALEGGADLILLDNMEVAEMREAVKLAQGYALVEASGGITLDRVAEVAATGVDFISVGALTHSVSALDLSLELLQV</sequence>
<dbReference type="GO" id="GO:0004514">
    <property type="term" value="F:nicotinate-nucleotide diphosphorylase (carboxylating) activity"/>
    <property type="evidence" value="ECO:0007669"/>
    <property type="project" value="UniProtKB-EC"/>
</dbReference>
<dbReference type="OrthoDB" id="9782546at2"/>
<dbReference type="EC" id="2.4.2.19" evidence="5"/>
<dbReference type="SUPFAM" id="SSF51690">
    <property type="entry name" value="Nicotinate/Quinolinate PRTase C-terminal domain-like"/>
    <property type="match status" value="1"/>
</dbReference>
<evidence type="ECO:0000256" key="6">
    <source>
        <dbReference type="ARBA" id="ARBA00022642"/>
    </source>
</evidence>
<gene>
    <name evidence="16" type="ORF">SAMN00808754_3242</name>
</gene>
<evidence type="ECO:0000259" key="15">
    <source>
        <dbReference type="Pfam" id="PF02749"/>
    </source>
</evidence>
<comment type="pathway">
    <text evidence="2">Cofactor biosynthesis; NAD(+) biosynthesis; nicotinate D-ribonucleotide from quinolinate: step 1/1.</text>
</comment>
<evidence type="ECO:0000256" key="9">
    <source>
        <dbReference type="ARBA" id="ARBA00033102"/>
    </source>
</evidence>
<feature type="binding site" evidence="13">
    <location>
        <position position="98"/>
    </location>
    <ligand>
        <name>substrate</name>
    </ligand>
</feature>
<dbReference type="InterPro" id="IPR027277">
    <property type="entry name" value="NadC/ModD"/>
</dbReference>
<evidence type="ECO:0000256" key="1">
    <source>
        <dbReference type="ARBA" id="ARBA00003237"/>
    </source>
</evidence>
<dbReference type="Gene3D" id="3.90.1170.20">
    <property type="entry name" value="Quinolinate phosphoribosyl transferase, N-terminal domain"/>
    <property type="match status" value="1"/>
</dbReference>
<feature type="binding site" evidence="13">
    <location>
        <position position="216"/>
    </location>
    <ligand>
        <name>substrate</name>
    </ligand>
</feature>
<evidence type="ECO:0000256" key="2">
    <source>
        <dbReference type="ARBA" id="ARBA00004893"/>
    </source>
</evidence>
<dbReference type="Gene3D" id="3.20.20.70">
    <property type="entry name" value="Aldolase class I"/>
    <property type="match status" value="1"/>
</dbReference>
<evidence type="ECO:0000256" key="5">
    <source>
        <dbReference type="ARBA" id="ARBA00011944"/>
    </source>
</evidence>
<dbReference type="NCBIfam" id="TIGR00078">
    <property type="entry name" value="nadC"/>
    <property type="match status" value="1"/>
</dbReference>
<proteinExistence type="inferred from homology"/>
<evidence type="ECO:0000256" key="10">
    <source>
        <dbReference type="ARBA" id="ARBA00047445"/>
    </source>
</evidence>
<dbReference type="PANTHER" id="PTHR32179:SF3">
    <property type="entry name" value="NICOTINATE-NUCLEOTIDE PYROPHOSPHORYLASE [CARBOXYLATING]"/>
    <property type="match status" value="1"/>
</dbReference>
<dbReference type="InterPro" id="IPR004393">
    <property type="entry name" value="NadC"/>
</dbReference>
<evidence type="ECO:0000256" key="3">
    <source>
        <dbReference type="ARBA" id="ARBA00009400"/>
    </source>
</evidence>
<dbReference type="GO" id="GO:0034213">
    <property type="term" value="P:quinolinate catabolic process"/>
    <property type="evidence" value="ECO:0007669"/>
    <property type="project" value="TreeGrafter"/>
</dbReference>
<feature type="binding site" evidence="13">
    <location>
        <position position="195"/>
    </location>
    <ligand>
        <name>substrate</name>
    </ligand>
</feature>
<dbReference type="InterPro" id="IPR022412">
    <property type="entry name" value="Quinolinate_PRibosylTrfase_N"/>
</dbReference>